<dbReference type="EMBL" id="FO704551">
    <property type="protein sequence ID" value="CDG21595.1"/>
    <property type="molecule type" value="Genomic_DNA"/>
</dbReference>
<dbReference type="HOGENOM" id="CLU_3319540_0_0_6"/>
<sequence>MNTIENLILEDFERTISVSLRSVFAVIIPVIKYLPGGGE</sequence>
<accession>A0A068R645</accession>
<proteinExistence type="predicted"/>
<evidence type="ECO:0000313" key="2">
    <source>
        <dbReference type="Proteomes" id="UP000032735"/>
    </source>
</evidence>
<dbReference type="KEGG" id="xpo:XPG1_1940"/>
<keyword evidence="2" id="KW-1185">Reference proteome</keyword>
<gene>
    <name evidence="1" type="ORF">XPG1_1940</name>
</gene>
<organism evidence="1 2">
    <name type="scientific">Xenorhabdus poinarii G6</name>
    <dbReference type="NCBI Taxonomy" id="1354304"/>
    <lineage>
        <taxon>Bacteria</taxon>
        <taxon>Pseudomonadati</taxon>
        <taxon>Pseudomonadota</taxon>
        <taxon>Gammaproteobacteria</taxon>
        <taxon>Enterobacterales</taxon>
        <taxon>Morganellaceae</taxon>
        <taxon>Xenorhabdus</taxon>
    </lineage>
</organism>
<dbReference type="AlphaFoldDB" id="A0A068R645"/>
<dbReference type="STRING" id="1354304.XPG1_1940"/>
<evidence type="ECO:0000313" key="1">
    <source>
        <dbReference type="EMBL" id="CDG21595.1"/>
    </source>
</evidence>
<reference evidence="1 2" key="1">
    <citation type="submission" date="2013-07" db="EMBL/GenBank/DDBJ databases">
        <authorList>
            <person name="Genoscope - CEA"/>
        </authorList>
    </citation>
    <scope>NUCLEOTIDE SEQUENCE [LARGE SCALE GENOMIC DNA]</scope>
    <source>
        <strain evidence="1 2">G6</strain>
    </source>
</reference>
<protein>
    <submittedName>
        <fullName evidence="1">Uncharacterized protein</fullName>
    </submittedName>
</protein>
<dbReference type="Proteomes" id="UP000032735">
    <property type="component" value="Chromosome"/>
</dbReference>
<name>A0A068R645_9GAMM</name>